<proteinExistence type="predicted"/>
<organism evidence="2 3">
    <name type="scientific">Escherichia phage vB_EcoM_VR26</name>
    <dbReference type="NCBI Taxonomy" id="1567029"/>
    <lineage>
        <taxon>Viruses</taxon>
        <taxon>Duplodnaviria</taxon>
        <taxon>Heunggongvirae</taxon>
        <taxon>Uroviricota</taxon>
        <taxon>Caudoviricetes</taxon>
        <taxon>Pantevenvirales</taxon>
        <taxon>Straboviridae</taxon>
        <taxon>Tevenvirinae</taxon>
        <taxon>Gaprivervirus</taxon>
        <taxon>Gaprivervirus vr26</taxon>
    </lineage>
</organism>
<dbReference type="KEGG" id="vg:26640554"/>
<evidence type="ECO:0000313" key="3">
    <source>
        <dbReference type="Proteomes" id="UP000030718"/>
    </source>
</evidence>
<protein>
    <submittedName>
        <fullName evidence="2">Long tail fiber protein proximal subunit</fullName>
    </submittedName>
</protein>
<feature type="domain" description="Long-tail fiber proximal subunit" evidence="1">
    <location>
        <begin position="1224"/>
        <end position="1285"/>
    </location>
</feature>
<dbReference type="GeneID" id="26640554"/>
<reference evidence="2 3" key="1">
    <citation type="submission" date="2014-10" db="EMBL/GenBank/DDBJ databases">
        <title>VR bacteriophages - a small but diverse group of low-temperature viruses.</title>
        <authorList>
            <person name="Kaliniene L."/>
            <person name="Meskys R."/>
            <person name="Simoliunas E."/>
            <person name="Zajanckauskaite A."/>
            <person name="Truncaite L."/>
        </authorList>
    </citation>
    <scope>NUCLEOTIDE SEQUENCE [LARGE SCALE GENOMIC DNA]</scope>
</reference>
<evidence type="ECO:0000313" key="2">
    <source>
        <dbReference type="EMBL" id="AIZ02898.1"/>
    </source>
</evidence>
<dbReference type="RefSeq" id="YP_009214098.1">
    <property type="nucleotide sequence ID" value="NC_028957.1"/>
</dbReference>
<dbReference type="EMBL" id="KP007362">
    <property type="protein sequence ID" value="AIZ02898.1"/>
    <property type="molecule type" value="Genomic_DNA"/>
</dbReference>
<accession>A0A0A7HDX1</accession>
<sequence>MADILKPAFRATSGLDAAGEKVINVAKADYSVLSDGVNVDFFIEENTVQQYDATRGYKKNFAVINDNRIWVAQRDIDAPAGAFTPQYWLATRTDPKWETVASPTRQLNSGEFIAVDSAASFTTFTLPTNPVDGDTIVIKDIGGNVGYNEIKVQSSNVPGGGNQKIVRFGNQYSEVLITKPFSYNMLIFSNRLWQFWEAGNEERGIRVEPSTGRFHAQAGDFIMRRYTTGAPITFILPKYANQGDIVKSVDIDGLGPTFHLMVETFDSSSSLGKAGQHQMEFRTTGDGFFVYNAAEKLWYVWDGDFKTRLRVIRDNVKLLPNESVIVFGEDNSTPATINIDLPTDVLQGDIVKIALNYLRKSQTVNIRAAAGDKIASDIKLLQFPKRSEYPPDSTWVLVDSLTFNGNISYTPVIELSYAEDKLSGTSYWVVAQNVPTVERVDSLNDSTRARLGVIALANQTQANVDHENNPEKELAITPQTLANRVAKENQRGIARIATTAQVNQNSDFAFVDDVIISPKKLNERTATETRRGLAELATQQETDAGVDDTTIITPKKLQARQGSESLSGIVTYVPTTGATPATSRELNGTNVYNKNTTNLVISPKALDQYKATYTQQGAVILAVESEVIAGTSQSGWPNAVVTPEMLHRKTALDSRIGLIEIATQTETNAGTDYTRAVTPKTLNDRKASETLTGIAEIATQSEFDTGTDDTRISTPLKVKTRFNNTARTSVNALSGLVETGTLWDHYNLNILEANETQRGTARLATQGEVNTGTDDKTIVTPLKLMSKKATENAEGIVRIATNAEATAGTSKVLAISPSALKYIAQTETTWEASETLRGFVRLSSGTATSAATTTTGAGFTYENGVYTPDPSKLVNYVKSGYAVSPYELNRVLQNFLPINAMAVNAEKLDSLDSTQFIRRDIAQTVEGVLTLTKQTNLSAPVVSTSTAVFTDVTAGTSTFGTVNVVNGTNKWKITAPSTGTTMTIGDTTNVLTLNTASGNVAVLNNLSAGNDVQAKNNYVLNGRTIATTTGEASGATLALGDNSQNLVLKTLDAGNIIANGGGAFKVLTEKNAVEIVDRNFVNQAGDTMSGMLRVNAPVRVFGTKPSLIAQAPTAETVGFWSVDINDEPTYSQFPGYWTMILKRQINIDTVQTKPAGMSDEVWNSSGWLTENGKNGKLPGGQELGPDGQPITPQPPVVPIHYRKPDGTLGDPVSTPEAPIRGTWFDYSVRDKQIKYPGTLTQFGNTLDSCYQDWVCYPTGLNGGTIRYTRTWQKNKSAWTTFAMVYTADNPPSAEDVGALPADNTTMGNLTILDWLRIGNVRIIPDPTTKSVKFEWVE</sequence>
<dbReference type="Pfam" id="PF21560">
    <property type="entry name" value="Gp34_2nd"/>
    <property type="match status" value="2"/>
</dbReference>
<gene>
    <name evidence="2" type="ORF">VR26_261</name>
</gene>
<dbReference type="InterPro" id="IPR048391">
    <property type="entry name" value="Gp34_dom"/>
</dbReference>
<evidence type="ECO:0000259" key="1">
    <source>
        <dbReference type="Pfam" id="PF21560"/>
    </source>
</evidence>
<dbReference type="Proteomes" id="UP000030718">
    <property type="component" value="Segment"/>
</dbReference>
<feature type="domain" description="Long-tail fiber proximal subunit" evidence="1">
    <location>
        <begin position="1112"/>
        <end position="1172"/>
    </location>
</feature>
<keyword evidence="3" id="KW-1185">Reference proteome</keyword>
<name>A0A0A7HDX1_9CAUD</name>